<feature type="compositionally biased region" description="Low complexity" evidence="1">
    <location>
        <begin position="26"/>
        <end position="35"/>
    </location>
</feature>
<feature type="compositionally biased region" description="Gly residues" evidence="1">
    <location>
        <begin position="128"/>
        <end position="151"/>
    </location>
</feature>
<gene>
    <name evidence="2" type="ORF">K402DRAFT_398059</name>
</gene>
<feature type="region of interest" description="Disordered" evidence="1">
    <location>
        <begin position="475"/>
        <end position="502"/>
    </location>
</feature>
<feature type="region of interest" description="Disordered" evidence="1">
    <location>
        <begin position="249"/>
        <end position="315"/>
    </location>
</feature>
<keyword evidence="3" id="KW-1185">Reference proteome</keyword>
<feature type="compositionally biased region" description="Low complexity" evidence="1">
    <location>
        <begin position="1"/>
        <end position="17"/>
    </location>
</feature>
<dbReference type="Proteomes" id="UP000800041">
    <property type="component" value="Unassembled WGS sequence"/>
</dbReference>
<dbReference type="InterPro" id="IPR046341">
    <property type="entry name" value="SET_dom_sf"/>
</dbReference>
<proteinExistence type="predicted"/>
<dbReference type="AlphaFoldDB" id="A0A6G1GM53"/>
<dbReference type="Gene3D" id="2.170.270.10">
    <property type="entry name" value="SET domain"/>
    <property type="match status" value="1"/>
</dbReference>
<protein>
    <submittedName>
        <fullName evidence="2">Uncharacterized protein</fullName>
    </submittedName>
</protein>
<dbReference type="OrthoDB" id="1028014at2759"/>
<reference evidence="2" key="1">
    <citation type="journal article" date="2020" name="Stud. Mycol.">
        <title>101 Dothideomycetes genomes: a test case for predicting lifestyles and emergence of pathogens.</title>
        <authorList>
            <person name="Haridas S."/>
            <person name="Albert R."/>
            <person name="Binder M."/>
            <person name="Bloem J."/>
            <person name="Labutti K."/>
            <person name="Salamov A."/>
            <person name="Andreopoulos B."/>
            <person name="Baker S."/>
            <person name="Barry K."/>
            <person name="Bills G."/>
            <person name="Bluhm B."/>
            <person name="Cannon C."/>
            <person name="Castanera R."/>
            <person name="Culley D."/>
            <person name="Daum C."/>
            <person name="Ezra D."/>
            <person name="Gonzalez J."/>
            <person name="Henrissat B."/>
            <person name="Kuo A."/>
            <person name="Liang C."/>
            <person name="Lipzen A."/>
            <person name="Lutzoni F."/>
            <person name="Magnuson J."/>
            <person name="Mondo S."/>
            <person name="Nolan M."/>
            <person name="Ohm R."/>
            <person name="Pangilinan J."/>
            <person name="Park H.-J."/>
            <person name="Ramirez L."/>
            <person name="Alfaro M."/>
            <person name="Sun H."/>
            <person name="Tritt A."/>
            <person name="Yoshinaga Y."/>
            <person name="Zwiers L.-H."/>
            <person name="Turgeon B."/>
            <person name="Goodwin S."/>
            <person name="Spatafora J."/>
            <person name="Crous P."/>
            <person name="Grigoriev I."/>
        </authorList>
    </citation>
    <scope>NUCLEOTIDE SEQUENCE</scope>
    <source>
        <strain evidence="2">CBS 113979</strain>
    </source>
</reference>
<feature type="compositionally biased region" description="Low complexity" evidence="1">
    <location>
        <begin position="291"/>
        <end position="302"/>
    </location>
</feature>
<evidence type="ECO:0000256" key="1">
    <source>
        <dbReference type="SAM" id="MobiDB-lite"/>
    </source>
</evidence>
<dbReference type="PANTHER" id="PTHR12197:SF294">
    <property type="entry name" value="POTENTIAL PROTEIN LYSINE METHYLTRANSFERASE SET6"/>
    <property type="match status" value="1"/>
</dbReference>
<dbReference type="GO" id="GO:0005634">
    <property type="term" value="C:nucleus"/>
    <property type="evidence" value="ECO:0007669"/>
    <property type="project" value="TreeGrafter"/>
</dbReference>
<organism evidence="2 3">
    <name type="scientific">Aulographum hederae CBS 113979</name>
    <dbReference type="NCBI Taxonomy" id="1176131"/>
    <lineage>
        <taxon>Eukaryota</taxon>
        <taxon>Fungi</taxon>
        <taxon>Dikarya</taxon>
        <taxon>Ascomycota</taxon>
        <taxon>Pezizomycotina</taxon>
        <taxon>Dothideomycetes</taxon>
        <taxon>Pleosporomycetidae</taxon>
        <taxon>Aulographales</taxon>
        <taxon>Aulographaceae</taxon>
    </lineage>
</organism>
<dbReference type="InterPro" id="IPR050869">
    <property type="entry name" value="H3K4_H4K5_MeTrfase"/>
</dbReference>
<dbReference type="PANTHER" id="PTHR12197">
    <property type="entry name" value="HISTONE-LYSINE N-METHYLTRANSFERASE SMYD"/>
    <property type="match status" value="1"/>
</dbReference>
<evidence type="ECO:0000313" key="3">
    <source>
        <dbReference type="Proteomes" id="UP000800041"/>
    </source>
</evidence>
<feature type="compositionally biased region" description="Pro residues" evidence="1">
    <location>
        <begin position="303"/>
        <end position="313"/>
    </location>
</feature>
<feature type="compositionally biased region" description="Polar residues" evidence="1">
    <location>
        <begin position="280"/>
        <end position="290"/>
    </location>
</feature>
<sequence>MAMSDSPTTDDTTSNTPFLKFPPTSPITIHPTPTSGRAVFTTRPLSPGTTLLHTPALPIDVILREYRREVCGWCFHYDEGRTLPIKRLLKEVGFVFCGEECAREWERDVGTLGREAWGVVEGFVRGGAGGKGWGNGGGGGGGKGNGNGRQNGSGSKKGVEIDGLDGSATEEDADGDVGIPDAEVPRPGEEEIAAAWRWGEMAREDIVAARDGSRVKSHSKTLNMVLGTRPDADVLSFLLSGVLCRARSSEVASMSEIPQEQETGNEGEGKEGDDERETKTTVQDGNQETVSTTNSSSSTATPTPTPTSPPSPPILSSSPWSTILALHPSQLPYPSSPILYTHILTFCHLLALLPPPLLPFLTKSTCLATINRDACNSFGIRSLDDGGDEFFGYGVWPDASYFNHSCEPAVGKERVGREWRFWCKGAVGEGEEVGISYLGGEERDLGLAERRERLWTGWGFWCACGKCVREEREEVEKNGSVEGVGSGGNSGGGTSGDTMEVD</sequence>
<name>A0A6G1GM53_9PEZI</name>
<dbReference type="SUPFAM" id="SSF82199">
    <property type="entry name" value="SET domain"/>
    <property type="match status" value="1"/>
</dbReference>
<dbReference type="CDD" id="cd20071">
    <property type="entry name" value="SET_SMYD"/>
    <property type="match status" value="1"/>
</dbReference>
<dbReference type="EMBL" id="ML977191">
    <property type="protein sequence ID" value="KAF1981912.1"/>
    <property type="molecule type" value="Genomic_DNA"/>
</dbReference>
<accession>A0A6G1GM53</accession>
<feature type="compositionally biased region" description="Gly residues" evidence="1">
    <location>
        <begin position="482"/>
        <end position="495"/>
    </location>
</feature>
<feature type="region of interest" description="Disordered" evidence="1">
    <location>
        <begin position="1"/>
        <end position="36"/>
    </location>
</feature>
<feature type="region of interest" description="Disordered" evidence="1">
    <location>
        <begin position="128"/>
        <end position="188"/>
    </location>
</feature>
<evidence type="ECO:0000313" key="2">
    <source>
        <dbReference type="EMBL" id="KAF1981912.1"/>
    </source>
</evidence>